<keyword evidence="1" id="KW-0472">Membrane</keyword>
<name>A4BD06_9GAMM</name>
<sequence>MKKVFLSNLFWINLLVLILPIALLVPSVQGLLESSPYIAMSLLLVIGGSNFLAVMLIVFILNGAYGKWIAISSFVLWVVVASQGVIGFSLSVFVTTGYWVYQRKFIIRYSSEMSGKSEST</sequence>
<keyword evidence="3" id="KW-1185">Reference proteome</keyword>
<accession>A4BD06</accession>
<protein>
    <submittedName>
        <fullName evidence="2">Uncharacterized protein</fullName>
    </submittedName>
</protein>
<reference evidence="2 3" key="1">
    <citation type="submission" date="2006-02" db="EMBL/GenBank/DDBJ databases">
        <authorList>
            <person name="Pinhassi J."/>
            <person name="Pedros-Alio C."/>
            <person name="Ferriera S."/>
            <person name="Johnson J."/>
            <person name="Kravitz S."/>
            <person name="Halpern A."/>
            <person name="Remington K."/>
            <person name="Beeson K."/>
            <person name="Tran B."/>
            <person name="Rogers Y.-H."/>
            <person name="Friedman R."/>
            <person name="Venter J.C."/>
        </authorList>
    </citation>
    <scope>NUCLEOTIDE SEQUENCE [LARGE SCALE GENOMIC DNA]</scope>
    <source>
        <strain evidence="2 3">MED297</strain>
    </source>
</reference>
<dbReference type="Proteomes" id="UP000005953">
    <property type="component" value="Unassembled WGS sequence"/>
</dbReference>
<gene>
    <name evidence="2" type="ORF">MED297_08366</name>
</gene>
<comment type="caution">
    <text evidence="2">The sequence shown here is derived from an EMBL/GenBank/DDBJ whole genome shotgun (WGS) entry which is preliminary data.</text>
</comment>
<feature type="transmembrane region" description="Helical" evidence="1">
    <location>
        <begin position="37"/>
        <end position="62"/>
    </location>
</feature>
<dbReference type="EMBL" id="AAOE01000006">
    <property type="protein sequence ID" value="EAR10088.1"/>
    <property type="molecule type" value="Genomic_DNA"/>
</dbReference>
<feature type="transmembrane region" description="Helical" evidence="1">
    <location>
        <begin position="6"/>
        <end position="25"/>
    </location>
</feature>
<evidence type="ECO:0000313" key="2">
    <source>
        <dbReference type="EMBL" id="EAR10088.1"/>
    </source>
</evidence>
<dbReference type="AlphaFoldDB" id="A4BD06"/>
<evidence type="ECO:0000256" key="1">
    <source>
        <dbReference type="SAM" id="Phobius"/>
    </source>
</evidence>
<feature type="transmembrane region" description="Helical" evidence="1">
    <location>
        <begin position="74"/>
        <end position="101"/>
    </location>
</feature>
<evidence type="ECO:0000313" key="3">
    <source>
        <dbReference type="Proteomes" id="UP000005953"/>
    </source>
</evidence>
<keyword evidence="1" id="KW-1133">Transmembrane helix</keyword>
<organism evidence="2 3">
    <name type="scientific">Reinekea blandensis MED297</name>
    <dbReference type="NCBI Taxonomy" id="314283"/>
    <lineage>
        <taxon>Bacteria</taxon>
        <taxon>Pseudomonadati</taxon>
        <taxon>Pseudomonadota</taxon>
        <taxon>Gammaproteobacteria</taxon>
        <taxon>Oceanospirillales</taxon>
        <taxon>Saccharospirillaceae</taxon>
        <taxon>Reinekea</taxon>
    </lineage>
</organism>
<keyword evidence="1" id="KW-0812">Transmembrane</keyword>
<proteinExistence type="predicted"/>
<dbReference type="HOGENOM" id="CLU_2047789_0_0_6"/>